<keyword evidence="2" id="KW-1185">Reference proteome</keyword>
<sequence length="123" mass="13174">MGVPACPVKVSACCQSVAVPDRPWPRDYTGQLVQFHIPAGKSGGARSIAVTTEWHPSSSSTDCNSQCSLEKVHLRCHFVSPSFAELRVYAFAAFAHFILHVLSSRLGIYLLGTDSHGSGDGIS</sequence>
<evidence type="ECO:0000313" key="2">
    <source>
        <dbReference type="Proteomes" id="UP000186922"/>
    </source>
</evidence>
<dbReference type="Proteomes" id="UP000186922">
    <property type="component" value="Unassembled WGS sequence"/>
</dbReference>
<dbReference type="EMBL" id="BDGG01000008">
    <property type="protein sequence ID" value="GAV02073.1"/>
    <property type="molecule type" value="Genomic_DNA"/>
</dbReference>
<comment type="caution">
    <text evidence="1">The sequence shown here is derived from an EMBL/GenBank/DDBJ whole genome shotgun (WGS) entry which is preliminary data.</text>
</comment>
<protein>
    <submittedName>
        <fullName evidence="1">Uncharacterized protein</fullName>
    </submittedName>
</protein>
<organism evidence="1 2">
    <name type="scientific">Ramazzottius varieornatus</name>
    <name type="common">Water bear</name>
    <name type="synonym">Tardigrade</name>
    <dbReference type="NCBI Taxonomy" id="947166"/>
    <lineage>
        <taxon>Eukaryota</taxon>
        <taxon>Metazoa</taxon>
        <taxon>Ecdysozoa</taxon>
        <taxon>Tardigrada</taxon>
        <taxon>Eutardigrada</taxon>
        <taxon>Parachela</taxon>
        <taxon>Hypsibioidea</taxon>
        <taxon>Ramazzottiidae</taxon>
        <taxon>Ramazzottius</taxon>
    </lineage>
</organism>
<reference evidence="1 2" key="1">
    <citation type="journal article" date="2016" name="Nat. Commun.">
        <title>Extremotolerant tardigrade genome and improved radiotolerance of human cultured cells by tardigrade-unique protein.</title>
        <authorList>
            <person name="Hashimoto T."/>
            <person name="Horikawa D.D."/>
            <person name="Saito Y."/>
            <person name="Kuwahara H."/>
            <person name="Kozuka-Hata H."/>
            <person name="Shin-I T."/>
            <person name="Minakuchi Y."/>
            <person name="Ohishi K."/>
            <person name="Motoyama A."/>
            <person name="Aizu T."/>
            <person name="Enomoto A."/>
            <person name="Kondo K."/>
            <person name="Tanaka S."/>
            <person name="Hara Y."/>
            <person name="Koshikawa S."/>
            <person name="Sagara H."/>
            <person name="Miura T."/>
            <person name="Yokobori S."/>
            <person name="Miyagawa K."/>
            <person name="Suzuki Y."/>
            <person name="Kubo T."/>
            <person name="Oyama M."/>
            <person name="Kohara Y."/>
            <person name="Fujiyama A."/>
            <person name="Arakawa K."/>
            <person name="Katayama T."/>
            <person name="Toyoda A."/>
            <person name="Kunieda T."/>
        </authorList>
    </citation>
    <scope>NUCLEOTIDE SEQUENCE [LARGE SCALE GENOMIC DNA]</scope>
    <source>
        <strain evidence="1 2">YOKOZUNA-1</strain>
    </source>
</reference>
<proteinExistence type="predicted"/>
<accession>A0A1D1VPI2</accession>
<dbReference type="AlphaFoldDB" id="A0A1D1VPI2"/>
<name>A0A1D1VPI2_RAMVA</name>
<gene>
    <name evidence="1" type="primary">RvY_12684-1</name>
    <name evidence="1" type="synonym">RvY_12684.1</name>
    <name evidence="1" type="ORF">RvY_12684</name>
</gene>
<evidence type="ECO:0000313" key="1">
    <source>
        <dbReference type="EMBL" id="GAV02073.1"/>
    </source>
</evidence>